<protein>
    <submittedName>
        <fullName evidence="8">1-phosphofructokinase</fullName>
    </submittedName>
</protein>
<comment type="similarity">
    <text evidence="1">Belongs to the carbohydrate kinase PfkB family.</text>
</comment>
<dbReference type="GO" id="GO:0016301">
    <property type="term" value="F:kinase activity"/>
    <property type="evidence" value="ECO:0007669"/>
    <property type="project" value="UniProtKB-KW"/>
</dbReference>
<dbReference type="InterPro" id="IPR017583">
    <property type="entry name" value="Tagatose/fructose_Pkinase"/>
</dbReference>
<dbReference type="GO" id="GO:0005975">
    <property type="term" value="P:carbohydrate metabolic process"/>
    <property type="evidence" value="ECO:0007669"/>
    <property type="project" value="InterPro"/>
</dbReference>
<dbReference type="PANTHER" id="PTHR46566:SF2">
    <property type="entry name" value="ATP-DEPENDENT 6-PHOSPHOFRUCTOKINASE ISOZYME 2"/>
    <property type="match status" value="1"/>
</dbReference>
<dbReference type="PIRSF" id="PIRSF000535">
    <property type="entry name" value="1PFK/6PFK/LacC"/>
    <property type="match status" value="1"/>
</dbReference>
<dbReference type="OrthoDB" id="3206700at2"/>
<dbReference type="InterPro" id="IPR029056">
    <property type="entry name" value="Ribokinase-like"/>
</dbReference>
<keyword evidence="3" id="KW-0547">Nucleotide-binding</keyword>
<dbReference type="EMBL" id="RBKV01000001">
    <property type="protein sequence ID" value="RKR93758.1"/>
    <property type="molecule type" value="Genomic_DNA"/>
</dbReference>
<dbReference type="SUPFAM" id="SSF53613">
    <property type="entry name" value="Ribokinase-like"/>
    <property type="match status" value="1"/>
</dbReference>
<evidence type="ECO:0000256" key="3">
    <source>
        <dbReference type="ARBA" id="ARBA00022741"/>
    </source>
</evidence>
<dbReference type="Pfam" id="PF00294">
    <property type="entry name" value="PfkB"/>
    <property type="match status" value="1"/>
</dbReference>
<keyword evidence="4 8" id="KW-0418">Kinase</keyword>
<dbReference type="GO" id="GO:0016773">
    <property type="term" value="F:phosphotransferase activity, alcohol group as acceptor"/>
    <property type="evidence" value="ECO:0007669"/>
    <property type="project" value="InterPro"/>
</dbReference>
<keyword evidence="5" id="KW-0067">ATP-binding</keyword>
<evidence type="ECO:0000259" key="7">
    <source>
        <dbReference type="Pfam" id="PF00294"/>
    </source>
</evidence>
<dbReference type="InterPro" id="IPR011611">
    <property type="entry name" value="PfkB_dom"/>
</dbReference>
<dbReference type="RefSeq" id="WP_062796836.1">
    <property type="nucleotide sequence ID" value="NZ_CBCRXS010000001.1"/>
</dbReference>
<gene>
    <name evidence="8" type="ORF">DFJ75_0544</name>
</gene>
<dbReference type="AlphaFoldDB" id="A0A495JYT3"/>
<accession>A0A495JYT3</accession>
<comment type="caution">
    <text evidence="8">The sequence shown here is derived from an EMBL/GenBank/DDBJ whole genome shotgun (WGS) entry which is preliminary data.</text>
</comment>
<evidence type="ECO:0000313" key="9">
    <source>
        <dbReference type="Proteomes" id="UP000274762"/>
    </source>
</evidence>
<keyword evidence="2 6" id="KW-0808">Transferase</keyword>
<evidence type="ECO:0000256" key="4">
    <source>
        <dbReference type="ARBA" id="ARBA00022777"/>
    </source>
</evidence>
<evidence type="ECO:0000256" key="6">
    <source>
        <dbReference type="PIRNR" id="PIRNR000535"/>
    </source>
</evidence>
<proteinExistence type="inferred from homology"/>
<evidence type="ECO:0000256" key="2">
    <source>
        <dbReference type="ARBA" id="ARBA00022679"/>
    </source>
</evidence>
<feature type="domain" description="Carbohydrate kinase PfkB" evidence="7">
    <location>
        <begin position="21"/>
        <end position="288"/>
    </location>
</feature>
<dbReference type="PANTHER" id="PTHR46566">
    <property type="entry name" value="1-PHOSPHOFRUCTOKINASE-RELATED"/>
    <property type="match status" value="1"/>
</dbReference>
<evidence type="ECO:0000256" key="1">
    <source>
        <dbReference type="ARBA" id="ARBA00010688"/>
    </source>
</evidence>
<evidence type="ECO:0000256" key="5">
    <source>
        <dbReference type="ARBA" id="ARBA00022840"/>
    </source>
</evidence>
<dbReference type="Gene3D" id="3.40.1190.20">
    <property type="match status" value="1"/>
</dbReference>
<organism evidence="8 9">
    <name type="scientific">Williamsia marianensis</name>
    <dbReference type="NCBI Taxonomy" id="85044"/>
    <lineage>
        <taxon>Bacteria</taxon>
        <taxon>Bacillati</taxon>
        <taxon>Actinomycetota</taxon>
        <taxon>Actinomycetes</taxon>
        <taxon>Mycobacteriales</taxon>
        <taxon>Nocardiaceae</taxon>
        <taxon>Williamsia</taxon>
    </lineage>
</organism>
<reference evidence="8 9" key="1">
    <citation type="submission" date="2018-10" db="EMBL/GenBank/DDBJ databases">
        <title>Sequencing the genomes of 1000 actinobacteria strains.</title>
        <authorList>
            <person name="Klenk H.-P."/>
        </authorList>
    </citation>
    <scope>NUCLEOTIDE SEQUENCE [LARGE SCALE GENOMIC DNA]</scope>
    <source>
        <strain evidence="8 9">DSM 44343</strain>
    </source>
</reference>
<evidence type="ECO:0000313" key="8">
    <source>
        <dbReference type="EMBL" id="RKR93758.1"/>
    </source>
</evidence>
<dbReference type="GO" id="GO:0005524">
    <property type="term" value="F:ATP binding"/>
    <property type="evidence" value="ECO:0007669"/>
    <property type="project" value="UniProtKB-KW"/>
</dbReference>
<dbReference type="Proteomes" id="UP000274762">
    <property type="component" value="Unassembled WGS sequence"/>
</dbReference>
<name>A0A495JYT3_WILMA</name>
<sequence>MSSHGLVFAPTPLLTVTIESDASDAAELHVHAGGQGFWIARMMETLGLNTTLCGVFGGEAGKILRPLIEGEGVAVRGVAMGGENGSYVHDRRSGNRLEVVSVRPQVLTRHEVDDLFSNCLAEGLTSGVAALGGPHEDGVIPDETYGRLAADLTANGIPVVADLSGPTLQSALEGGLDILKVSHEDLVEDGFAKSEKPADLATAMEEFGEKGARVVVISRGEESTLAWEDGQFWEAIAPPAQSIDHRGAGDSMTAALAVSTAQGESLESGLRLAVAAGAATVTRRGLATGHGEVVRKLAERAEVRKVDRPGKGTS</sequence>